<name>A0ABR2MY59_9ASPA</name>
<protein>
    <submittedName>
        <fullName evidence="2">Uncharacterized protein</fullName>
    </submittedName>
</protein>
<comment type="caution">
    <text evidence="2">The sequence shown here is derived from an EMBL/GenBank/DDBJ whole genome shotgun (WGS) entry which is preliminary data.</text>
</comment>
<reference evidence="2 3" key="1">
    <citation type="journal article" date="2022" name="Nat. Plants">
        <title>Genomes of leafy and leafless Platanthera orchids illuminate the evolution of mycoheterotrophy.</title>
        <authorList>
            <person name="Li M.H."/>
            <person name="Liu K.W."/>
            <person name="Li Z."/>
            <person name="Lu H.C."/>
            <person name="Ye Q.L."/>
            <person name="Zhang D."/>
            <person name="Wang J.Y."/>
            <person name="Li Y.F."/>
            <person name="Zhong Z.M."/>
            <person name="Liu X."/>
            <person name="Yu X."/>
            <person name="Liu D.K."/>
            <person name="Tu X.D."/>
            <person name="Liu B."/>
            <person name="Hao Y."/>
            <person name="Liao X.Y."/>
            <person name="Jiang Y.T."/>
            <person name="Sun W.H."/>
            <person name="Chen J."/>
            <person name="Chen Y.Q."/>
            <person name="Ai Y."/>
            <person name="Zhai J.W."/>
            <person name="Wu S.S."/>
            <person name="Zhou Z."/>
            <person name="Hsiao Y.Y."/>
            <person name="Wu W.L."/>
            <person name="Chen Y.Y."/>
            <person name="Lin Y.F."/>
            <person name="Hsu J.L."/>
            <person name="Li C.Y."/>
            <person name="Wang Z.W."/>
            <person name="Zhao X."/>
            <person name="Zhong W.Y."/>
            <person name="Ma X.K."/>
            <person name="Ma L."/>
            <person name="Huang J."/>
            <person name="Chen G.Z."/>
            <person name="Huang M.Z."/>
            <person name="Huang L."/>
            <person name="Peng D.H."/>
            <person name="Luo Y.B."/>
            <person name="Zou S.Q."/>
            <person name="Chen S.P."/>
            <person name="Lan S."/>
            <person name="Tsai W.C."/>
            <person name="Van de Peer Y."/>
            <person name="Liu Z.J."/>
        </authorList>
    </citation>
    <scope>NUCLEOTIDE SEQUENCE [LARGE SCALE GENOMIC DNA]</scope>
    <source>
        <strain evidence="2">Lor288</strain>
    </source>
</reference>
<dbReference type="EMBL" id="JBBWWR010000004">
    <property type="protein sequence ID" value="KAK8967838.1"/>
    <property type="molecule type" value="Genomic_DNA"/>
</dbReference>
<proteinExistence type="predicted"/>
<dbReference type="Proteomes" id="UP001412067">
    <property type="component" value="Unassembled WGS sequence"/>
</dbReference>
<evidence type="ECO:0000313" key="3">
    <source>
        <dbReference type="Proteomes" id="UP001412067"/>
    </source>
</evidence>
<feature type="region of interest" description="Disordered" evidence="1">
    <location>
        <begin position="41"/>
        <end position="78"/>
    </location>
</feature>
<feature type="compositionally biased region" description="Basic and acidic residues" evidence="1">
    <location>
        <begin position="50"/>
        <end position="72"/>
    </location>
</feature>
<sequence length="103" mass="12156">MRSSGRGREAELGRLQCTVVNLRRRLPTLPRRFIIINHRHRRFTNTNSRRPTDKVSRWRRKRGDDSDGNIEKKSKKARNASVVKESLSSYFLIHLFTLLLAVR</sequence>
<evidence type="ECO:0000256" key="1">
    <source>
        <dbReference type="SAM" id="MobiDB-lite"/>
    </source>
</evidence>
<keyword evidence="3" id="KW-1185">Reference proteome</keyword>
<organism evidence="2 3">
    <name type="scientific">Platanthera guangdongensis</name>
    <dbReference type="NCBI Taxonomy" id="2320717"/>
    <lineage>
        <taxon>Eukaryota</taxon>
        <taxon>Viridiplantae</taxon>
        <taxon>Streptophyta</taxon>
        <taxon>Embryophyta</taxon>
        <taxon>Tracheophyta</taxon>
        <taxon>Spermatophyta</taxon>
        <taxon>Magnoliopsida</taxon>
        <taxon>Liliopsida</taxon>
        <taxon>Asparagales</taxon>
        <taxon>Orchidaceae</taxon>
        <taxon>Orchidoideae</taxon>
        <taxon>Orchideae</taxon>
        <taxon>Orchidinae</taxon>
        <taxon>Platanthera</taxon>
    </lineage>
</organism>
<evidence type="ECO:0000313" key="2">
    <source>
        <dbReference type="EMBL" id="KAK8967838.1"/>
    </source>
</evidence>
<gene>
    <name evidence="2" type="ORF">KSP40_PGU009646</name>
</gene>
<accession>A0ABR2MY59</accession>